<name>A0A0A9E155_ARUDO</name>
<dbReference type="EMBL" id="GBRH01204129">
    <property type="protein sequence ID" value="JAD93766.1"/>
    <property type="molecule type" value="Transcribed_RNA"/>
</dbReference>
<reference evidence="2" key="2">
    <citation type="journal article" date="2015" name="Data Brief">
        <title>Shoot transcriptome of the giant reed, Arundo donax.</title>
        <authorList>
            <person name="Barrero R.A."/>
            <person name="Guerrero F.D."/>
            <person name="Moolhuijzen P."/>
            <person name="Goolsby J.A."/>
            <person name="Tidwell J."/>
            <person name="Bellgard S.E."/>
            <person name="Bellgard M.I."/>
        </authorList>
    </citation>
    <scope>NUCLEOTIDE SEQUENCE</scope>
    <source>
        <tissue evidence="2">Shoot tissue taken approximately 20 cm above the soil surface</tissue>
    </source>
</reference>
<proteinExistence type="predicted"/>
<organism evidence="2">
    <name type="scientific">Arundo donax</name>
    <name type="common">Giant reed</name>
    <name type="synonym">Donax arundinaceus</name>
    <dbReference type="NCBI Taxonomy" id="35708"/>
    <lineage>
        <taxon>Eukaryota</taxon>
        <taxon>Viridiplantae</taxon>
        <taxon>Streptophyta</taxon>
        <taxon>Embryophyta</taxon>
        <taxon>Tracheophyta</taxon>
        <taxon>Spermatophyta</taxon>
        <taxon>Magnoliopsida</taxon>
        <taxon>Liliopsida</taxon>
        <taxon>Poales</taxon>
        <taxon>Poaceae</taxon>
        <taxon>PACMAD clade</taxon>
        <taxon>Arundinoideae</taxon>
        <taxon>Arundineae</taxon>
        <taxon>Arundo</taxon>
    </lineage>
</organism>
<dbReference type="AlphaFoldDB" id="A0A0A9E155"/>
<sequence>MISVSLRPIHSSAGAKTNSSIE</sequence>
<reference evidence="2" key="1">
    <citation type="submission" date="2014-09" db="EMBL/GenBank/DDBJ databases">
        <authorList>
            <person name="Magalhaes I.L.F."/>
            <person name="Oliveira U."/>
            <person name="Santos F.R."/>
            <person name="Vidigal T.H.D.A."/>
            <person name="Brescovit A.D."/>
            <person name="Santos A.J."/>
        </authorList>
    </citation>
    <scope>NUCLEOTIDE SEQUENCE</scope>
    <source>
        <tissue evidence="2">Shoot tissue taken approximately 20 cm above the soil surface</tissue>
    </source>
</reference>
<evidence type="ECO:0000256" key="1">
    <source>
        <dbReference type="SAM" id="MobiDB-lite"/>
    </source>
</evidence>
<feature type="region of interest" description="Disordered" evidence="1">
    <location>
        <begin position="1"/>
        <end position="22"/>
    </location>
</feature>
<accession>A0A0A9E155</accession>
<protein>
    <submittedName>
        <fullName evidence="2">Pds1</fullName>
    </submittedName>
</protein>
<evidence type="ECO:0000313" key="2">
    <source>
        <dbReference type="EMBL" id="JAD93766.1"/>
    </source>
</evidence>